<dbReference type="PANTHER" id="PTHR13800:SF1">
    <property type="entry name" value="TRANSIENT RECEPTOR POTENTIAL CATION CHANNEL TRPM"/>
    <property type="match status" value="1"/>
</dbReference>
<dbReference type="GO" id="GO:0030001">
    <property type="term" value="P:metal ion transport"/>
    <property type="evidence" value="ECO:0007669"/>
    <property type="project" value="TreeGrafter"/>
</dbReference>
<dbReference type="AlphaFoldDB" id="A0A8K0K6S1"/>
<feature type="compositionally biased region" description="Polar residues" evidence="6">
    <location>
        <begin position="787"/>
        <end position="798"/>
    </location>
</feature>
<sequence>MALRLKPSSMSVGRVIYCVDIIYWYLRILHILGVNKYLGPLVTMMGKMIKNMIYFVVLLLVVLMSFGVCRQAILFPDSDPNWSLAKEVFFQPYFMLYGEVFADYIDPPCGNGPNQTPCQTGRWITPAVMSTYLLVANILLINLLIAVFNNIFNEVNAVSHQVWMFQRFTVVMEYEQKPVLPPPLILFCHIYLLLKFFRRKLKGMEETYDNGLKLFLDADDLERLHDFEEECVEGYFREKDMRLQLSTEERIKSTNERVENMLQKVEDIDQKENRQLESVQSLEYRLRNLENLAEKTSSHLAVIHRFMATHLGEGQGGPSGPAGDADGRRSPLEEQLRKPAEERHAPPVTLRHYRRPPTRSLTEVRPDWWPEGGMEHRHPRAPLLTASSIEEDMRKVETLVEGENEDEENDEIDARGPGSISGQKVAGSQHGTSKTSLHDGHWAGDSTEVQTGNGEERNMVVDMVIQDEIDEDNNLQSHTSLHLDVFECQGQQVQPGRDTSRRKSCDMEEEHPAGFPVMPGQRGGSRAAHGGFPRRQLSQTQSEPDMEEHRSLSGSVGHGVQGGAVAGAAGLGAHVTWAEPRIQVIPAPPRSMLLAMHAEYTSITDELETVCSLLSPPRTPRLLSPPRPHLNRKSDSMVIGTTSREHLSIPRSGSRTRHISEMSNPEMAIHIEKEHLRDAEECDYQMMEGVIQRRFARQRNEDNDGLDVVSSKEDDLTSSSDDASELRFVAPPSNQPHQSRARSYSAGVGSGSGSNSGGGIAFLTVTNEAPEYRYPPRLRRSSAVEMNENSEGLASTKQDSGDTDEFPFQILDNSSDNGHNGRAGQCSTITSQCPTIFCTDTDAEGSHMPPSRHSRSSINAVDDSTKSNLVTESSC</sequence>
<feature type="region of interest" description="Disordered" evidence="6">
    <location>
        <begin position="311"/>
        <end position="456"/>
    </location>
</feature>
<keyword evidence="5" id="KW-0175">Coiled coil</keyword>
<feature type="transmembrane region" description="Helical" evidence="7">
    <location>
        <begin position="179"/>
        <end position="197"/>
    </location>
</feature>
<dbReference type="GO" id="GO:0005261">
    <property type="term" value="F:monoatomic cation channel activity"/>
    <property type="evidence" value="ECO:0007669"/>
    <property type="project" value="TreeGrafter"/>
</dbReference>
<evidence type="ECO:0000313" key="11">
    <source>
        <dbReference type="Proteomes" id="UP000792457"/>
    </source>
</evidence>
<comment type="caution">
    <text evidence="10">The sequence shown here is derived from an EMBL/GenBank/DDBJ whole genome shotgun (WGS) entry which is preliminary data.</text>
</comment>
<feature type="compositionally biased region" description="Basic and acidic residues" evidence="6">
    <location>
        <begin position="362"/>
        <end position="376"/>
    </location>
</feature>
<feature type="transmembrane region" description="Helical" evidence="7">
    <location>
        <begin position="132"/>
        <end position="152"/>
    </location>
</feature>
<evidence type="ECO:0000256" key="7">
    <source>
        <dbReference type="SAM" id="Phobius"/>
    </source>
</evidence>
<keyword evidence="4 7" id="KW-0472">Membrane</keyword>
<keyword evidence="3 7" id="KW-1133">Transmembrane helix</keyword>
<keyword evidence="11" id="KW-1185">Reference proteome</keyword>
<gene>
    <name evidence="10" type="ORF">J437_LFUL000932</name>
</gene>
<dbReference type="InterPro" id="IPR037162">
    <property type="entry name" value="TRPM_tetra_sf"/>
</dbReference>
<name>A0A8K0K6S1_LADFU</name>
<feature type="region of interest" description="Disordered" evidence="6">
    <location>
        <begin position="786"/>
        <end position="823"/>
    </location>
</feature>
<dbReference type="InterPro" id="IPR005821">
    <property type="entry name" value="Ion_trans_dom"/>
</dbReference>
<keyword evidence="2 7" id="KW-0812">Transmembrane</keyword>
<evidence type="ECO:0000256" key="1">
    <source>
        <dbReference type="ARBA" id="ARBA00004141"/>
    </source>
</evidence>
<feature type="compositionally biased region" description="Basic and acidic residues" evidence="6">
    <location>
        <begin position="325"/>
        <end position="345"/>
    </location>
</feature>
<evidence type="ECO:0008006" key="12">
    <source>
        <dbReference type="Google" id="ProtNLM"/>
    </source>
</evidence>
<dbReference type="GO" id="GO:0051262">
    <property type="term" value="P:protein tetramerization"/>
    <property type="evidence" value="ECO:0007669"/>
    <property type="project" value="InterPro"/>
</dbReference>
<dbReference type="InterPro" id="IPR050927">
    <property type="entry name" value="TRPM"/>
</dbReference>
<dbReference type="GO" id="GO:0005886">
    <property type="term" value="C:plasma membrane"/>
    <property type="evidence" value="ECO:0007669"/>
    <property type="project" value="TreeGrafter"/>
</dbReference>
<dbReference type="EMBL" id="KZ308428">
    <property type="protein sequence ID" value="KAG8229411.1"/>
    <property type="molecule type" value="Genomic_DNA"/>
</dbReference>
<dbReference type="InterPro" id="IPR032415">
    <property type="entry name" value="TRPM_tetra"/>
</dbReference>
<dbReference type="Pfam" id="PF00520">
    <property type="entry name" value="Ion_trans"/>
    <property type="match status" value="1"/>
</dbReference>
<protein>
    <recommendedName>
        <fullName evidence="12">Transient receptor potential cation channel trpm</fullName>
    </recommendedName>
</protein>
<feature type="transmembrane region" description="Helical" evidence="7">
    <location>
        <begin position="12"/>
        <end position="32"/>
    </location>
</feature>
<feature type="coiled-coil region" evidence="5">
    <location>
        <begin position="251"/>
        <end position="299"/>
    </location>
</feature>
<evidence type="ECO:0000256" key="4">
    <source>
        <dbReference type="ARBA" id="ARBA00023136"/>
    </source>
</evidence>
<dbReference type="PANTHER" id="PTHR13800">
    <property type="entry name" value="TRANSIENT RECEPTOR POTENTIAL CATION CHANNEL, SUBFAMILY M, MEMBER 6"/>
    <property type="match status" value="1"/>
</dbReference>
<feature type="transmembrane region" description="Helical" evidence="7">
    <location>
        <begin position="52"/>
        <end position="69"/>
    </location>
</feature>
<dbReference type="Proteomes" id="UP000792457">
    <property type="component" value="Unassembled WGS sequence"/>
</dbReference>
<dbReference type="Pfam" id="PF16519">
    <property type="entry name" value="TRPM_tetra"/>
    <property type="match status" value="1"/>
</dbReference>
<feature type="region of interest" description="Disordered" evidence="6">
    <location>
        <begin position="843"/>
        <end position="875"/>
    </location>
</feature>
<feature type="region of interest" description="Disordered" evidence="6">
    <location>
        <begin position="702"/>
        <end position="755"/>
    </location>
</feature>
<feature type="compositionally biased region" description="Basic and acidic residues" evidence="6">
    <location>
        <begin position="498"/>
        <end position="512"/>
    </location>
</feature>
<feature type="domain" description="Ion transport" evidence="8">
    <location>
        <begin position="22"/>
        <end position="157"/>
    </location>
</feature>
<feature type="compositionally biased region" description="Acidic residues" evidence="6">
    <location>
        <begin position="400"/>
        <end position="411"/>
    </location>
</feature>
<evidence type="ECO:0000256" key="5">
    <source>
        <dbReference type="SAM" id="Coils"/>
    </source>
</evidence>
<reference evidence="10" key="2">
    <citation type="submission" date="2017-10" db="EMBL/GenBank/DDBJ databases">
        <title>Ladona fulva Genome sequencing and assembly.</title>
        <authorList>
            <person name="Murali S."/>
            <person name="Richards S."/>
            <person name="Bandaranaike D."/>
            <person name="Bellair M."/>
            <person name="Blankenburg K."/>
            <person name="Chao H."/>
            <person name="Dinh H."/>
            <person name="Doddapaneni H."/>
            <person name="Dugan-Rocha S."/>
            <person name="Elkadiri S."/>
            <person name="Gnanaolivu R."/>
            <person name="Hernandez B."/>
            <person name="Skinner E."/>
            <person name="Javaid M."/>
            <person name="Lee S."/>
            <person name="Li M."/>
            <person name="Ming W."/>
            <person name="Munidasa M."/>
            <person name="Muniz J."/>
            <person name="Nguyen L."/>
            <person name="Hughes D."/>
            <person name="Osuji N."/>
            <person name="Pu L.-L."/>
            <person name="Puazo M."/>
            <person name="Qu C."/>
            <person name="Quiroz J."/>
            <person name="Raj R."/>
            <person name="Weissenberger G."/>
            <person name="Xin Y."/>
            <person name="Zou X."/>
            <person name="Han Y."/>
            <person name="Worley K."/>
            <person name="Muzny D."/>
            <person name="Gibbs R."/>
        </authorList>
    </citation>
    <scope>NUCLEOTIDE SEQUENCE</scope>
    <source>
        <strain evidence="10">Sampled in the wild</strain>
    </source>
</reference>
<reference evidence="10" key="1">
    <citation type="submission" date="2013-04" db="EMBL/GenBank/DDBJ databases">
        <authorList>
            <person name="Qu J."/>
            <person name="Murali S.C."/>
            <person name="Bandaranaike D."/>
            <person name="Bellair M."/>
            <person name="Blankenburg K."/>
            <person name="Chao H."/>
            <person name="Dinh H."/>
            <person name="Doddapaneni H."/>
            <person name="Downs B."/>
            <person name="Dugan-Rocha S."/>
            <person name="Elkadiri S."/>
            <person name="Gnanaolivu R.D."/>
            <person name="Hernandez B."/>
            <person name="Javaid M."/>
            <person name="Jayaseelan J.C."/>
            <person name="Lee S."/>
            <person name="Li M."/>
            <person name="Ming W."/>
            <person name="Munidasa M."/>
            <person name="Muniz J."/>
            <person name="Nguyen L."/>
            <person name="Ongeri F."/>
            <person name="Osuji N."/>
            <person name="Pu L.-L."/>
            <person name="Puazo M."/>
            <person name="Qu C."/>
            <person name="Quiroz J."/>
            <person name="Raj R."/>
            <person name="Weissenberger G."/>
            <person name="Xin Y."/>
            <person name="Zou X."/>
            <person name="Han Y."/>
            <person name="Richards S."/>
            <person name="Worley K."/>
            <person name="Muzny D."/>
            <person name="Gibbs R."/>
        </authorList>
    </citation>
    <scope>NUCLEOTIDE SEQUENCE</scope>
    <source>
        <strain evidence="10">Sampled in the wild</strain>
    </source>
</reference>
<evidence type="ECO:0000256" key="3">
    <source>
        <dbReference type="ARBA" id="ARBA00022989"/>
    </source>
</evidence>
<feature type="domain" description="TRPM tetramerisation" evidence="9">
    <location>
        <begin position="248"/>
        <end position="303"/>
    </location>
</feature>
<evidence type="ECO:0000259" key="8">
    <source>
        <dbReference type="Pfam" id="PF00520"/>
    </source>
</evidence>
<dbReference type="OrthoDB" id="301415at2759"/>
<evidence type="ECO:0000256" key="6">
    <source>
        <dbReference type="SAM" id="MobiDB-lite"/>
    </source>
</evidence>
<feature type="compositionally biased region" description="Polar residues" evidence="6">
    <location>
        <begin position="866"/>
        <end position="875"/>
    </location>
</feature>
<evidence type="ECO:0000259" key="9">
    <source>
        <dbReference type="Pfam" id="PF16519"/>
    </source>
</evidence>
<proteinExistence type="predicted"/>
<evidence type="ECO:0000256" key="2">
    <source>
        <dbReference type="ARBA" id="ARBA00022692"/>
    </source>
</evidence>
<comment type="subcellular location">
    <subcellularLocation>
        <location evidence="1">Membrane</location>
        <topology evidence="1">Multi-pass membrane protein</topology>
    </subcellularLocation>
</comment>
<dbReference type="Gene3D" id="1.20.5.1010">
    <property type="entry name" value="TRPM, tetramerisation domain"/>
    <property type="match status" value="1"/>
</dbReference>
<organism evidence="10 11">
    <name type="scientific">Ladona fulva</name>
    <name type="common">Scarce chaser dragonfly</name>
    <name type="synonym">Libellula fulva</name>
    <dbReference type="NCBI Taxonomy" id="123851"/>
    <lineage>
        <taxon>Eukaryota</taxon>
        <taxon>Metazoa</taxon>
        <taxon>Ecdysozoa</taxon>
        <taxon>Arthropoda</taxon>
        <taxon>Hexapoda</taxon>
        <taxon>Insecta</taxon>
        <taxon>Pterygota</taxon>
        <taxon>Palaeoptera</taxon>
        <taxon>Odonata</taxon>
        <taxon>Epiprocta</taxon>
        <taxon>Anisoptera</taxon>
        <taxon>Libelluloidea</taxon>
        <taxon>Libellulidae</taxon>
        <taxon>Ladona</taxon>
    </lineage>
</organism>
<accession>A0A8K0K6S1</accession>
<evidence type="ECO:0000313" key="10">
    <source>
        <dbReference type="EMBL" id="KAG8229411.1"/>
    </source>
</evidence>
<feature type="region of interest" description="Disordered" evidence="6">
    <location>
        <begin position="489"/>
        <end position="560"/>
    </location>
</feature>